<dbReference type="Proteomes" id="UP001517376">
    <property type="component" value="Unassembled WGS sequence"/>
</dbReference>
<dbReference type="PROSITE" id="PS50006">
    <property type="entry name" value="FHA_DOMAIN"/>
    <property type="match status" value="1"/>
</dbReference>
<dbReference type="RefSeq" id="WP_161766159.1">
    <property type="nucleotide sequence ID" value="NZ_JAAATW010000001.1"/>
</dbReference>
<evidence type="ECO:0000313" key="2">
    <source>
        <dbReference type="EMBL" id="NBE07235.1"/>
    </source>
</evidence>
<organism evidence="2 3">
    <name type="scientific">Paragemmobacter ruber</name>
    <dbReference type="NCBI Taxonomy" id="1985673"/>
    <lineage>
        <taxon>Bacteria</taxon>
        <taxon>Pseudomonadati</taxon>
        <taxon>Pseudomonadota</taxon>
        <taxon>Alphaproteobacteria</taxon>
        <taxon>Rhodobacterales</taxon>
        <taxon>Paracoccaceae</taxon>
        <taxon>Paragemmobacter</taxon>
    </lineage>
</organism>
<proteinExistence type="predicted"/>
<name>A0ABW9Y5Z6_9RHOB</name>
<dbReference type="SUPFAM" id="SSF56954">
    <property type="entry name" value="Outer membrane efflux proteins (OEP)"/>
    <property type="match status" value="1"/>
</dbReference>
<feature type="domain" description="FHA" evidence="1">
    <location>
        <begin position="402"/>
        <end position="453"/>
    </location>
</feature>
<sequence>MVPARHPIPSARAAPLTLPRLSFGALLAVAVLLSGCQGGLQPPAMLAIGRGQSPADPALRQRLAPESGTAASPLIADLAARPSVLALGTPFARVADAVLAADPGADAAELGLARLRAEAAASNRWPTLTPALTLDSLAGLAAQLVIDQPLLDHGRRAAERARAAAEVDAAAVTLATRRNARIHEGLSHYLTAEQARAQGAVAARAATRLSNLHDIVQARIQGGLSDRSEAQIIAQTMAEMQATLAADTQTRAQALADLAALTGNALPPDLTGTTPLPAPPASEPLAVLAARAKGAKALAEARISRANALPGLSANATVSDDGLTPGLGLGGVRLGLGSPATLAAADATPDLVARQTAEAQQTAARRATELQGRIAQLRTRHLEGAAVLRQTLDNLELYVEQYSIGRRSLTDLTAQTAAAARLERDQAAFPYEIARLELELARDAGALVDGGRL</sequence>
<gene>
    <name evidence="2" type="ORF">GU920_06790</name>
</gene>
<reference evidence="3" key="1">
    <citation type="submission" date="2020-01" db="EMBL/GenBank/DDBJ databases">
        <title>Sphingomonas sp. strain CSW-10.</title>
        <authorList>
            <person name="Chen W.-M."/>
        </authorList>
    </citation>
    <scope>NUCLEOTIDE SEQUENCE [LARGE SCALE GENOMIC DNA]</scope>
    <source>
        <strain evidence="3">CCP-1</strain>
    </source>
</reference>
<evidence type="ECO:0000259" key="1">
    <source>
        <dbReference type="PROSITE" id="PS50006"/>
    </source>
</evidence>
<dbReference type="InterPro" id="IPR000253">
    <property type="entry name" value="FHA_dom"/>
</dbReference>
<evidence type="ECO:0000313" key="3">
    <source>
        <dbReference type="Proteomes" id="UP001517376"/>
    </source>
</evidence>
<dbReference type="Gene3D" id="1.20.1600.10">
    <property type="entry name" value="Outer membrane efflux proteins (OEP)"/>
    <property type="match status" value="1"/>
</dbReference>
<comment type="caution">
    <text evidence="2">The sequence shown here is derived from an EMBL/GenBank/DDBJ whole genome shotgun (WGS) entry which is preliminary data.</text>
</comment>
<keyword evidence="3" id="KW-1185">Reference proteome</keyword>
<dbReference type="EMBL" id="JAAATW010000001">
    <property type="protein sequence ID" value="NBE07235.1"/>
    <property type="molecule type" value="Genomic_DNA"/>
</dbReference>
<protein>
    <submittedName>
        <fullName evidence="2">TolC family protein</fullName>
    </submittedName>
</protein>
<accession>A0ABW9Y5Z6</accession>